<dbReference type="AlphaFoldDB" id="A0A318SM16"/>
<name>A0A318SM16_9RHOB</name>
<organism evidence="1 2">
    <name type="scientific">Pseudoroseicyclus aestuarii</name>
    <dbReference type="NCBI Taxonomy" id="1795041"/>
    <lineage>
        <taxon>Bacteria</taxon>
        <taxon>Pseudomonadati</taxon>
        <taxon>Pseudomonadota</taxon>
        <taxon>Alphaproteobacteria</taxon>
        <taxon>Rhodobacterales</taxon>
        <taxon>Paracoccaceae</taxon>
        <taxon>Pseudoroseicyclus</taxon>
    </lineage>
</organism>
<dbReference type="EMBL" id="QJTE01000010">
    <property type="protein sequence ID" value="PYE80864.1"/>
    <property type="molecule type" value="Genomic_DNA"/>
</dbReference>
<reference evidence="1 2" key="1">
    <citation type="submission" date="2018-06" db="EMBL/GenBank/DDBJ databases">
        <title>Genomic Encyclopedia of Type Strains, Phase III (KMG-III): the genomes of soil and plant-associated and newly described type strains.</title>
        <authorList>
            <person name="Whitman W."/>
        </authorList>
    </citation>
    <scope>NUCLEOTIDE SEQUENCE [LARGE SCALE GENOMIC DNA]</scope>
    <source>
        <strain evidence="1 2">CECT 9025</strain>
    </source>
</reference>
<accession>A0A318SM16</accession>
<comment type="caution">
    <text evidence="1">The sequence shown here is derived from an EMBL/GenBank/DDBJ whole genome shotgun (WGS) entry which is preliminary data.</text>
</comment>
<gene>
    <name evidence="1" type="ORF">DFP88_11028</name>
</gene>
<proteinExistence type="predicted"/>
<sequence>MIPILPPVPCGPLAEALAATAMALPADLPPPPALQPPPDQPGAAIRLVARSPLHRALARSVLGATARLSPNAPSFPVSSAFAWIDAAGAIVPGAVTEGDLCRIGTVQFPEGPVAVPGAWPPSGPEPLDDGEVGFGPLRATALLRLAMAAVDQQGIDLLLRPEPASILVLPADLIAPTAWVLTHAARASGDTEAPLRLLMLPGGGGDAAALDRALLEDGRLLILAAGPVPPWPEDVPPPDWLGLPPLDAALLAAQFRLTWPDEAGPCEAGLPPDASLARLTAADIALIFRELDPPAALDRLGRLMRRFA</sequence>
<dbReference type="RefSeq" id="WP_110815678.1">
    <property type="nucleotide sequence ID" value="NZ_QJTE01000010.1"/>
</dbReference>
<keyword evidence="2" id="KW-1185">Reference proteome</keyword>
<protein>
    <submittedName>
        <fullName evidence="1">Uncharacterized protein</fullName>
    </submittedName>
</protein>
<evidence type="ECO:0000313" key="1">
    <source>
        <dbReference type="EMBL" id="PYE80864.1"/>
    </source>
</evidence>
<dbReference type="Proteomes" id="UP000248311">
    <property type="component" value="Unassembled WGS sequence"/>
</dbReference>
<evidence type="ECO:0000313" key="2">
    <source>
        <dbReference type="Proteomes" id="UP000248311"/>
    </source>
</evidence>